<evidence type="ECO:0000313" key="4">
    <source>
        <dbReference type="EMBL" id="KAJ7309897.1"/>
    </source>
</evidence>
<accession>A0A9Q0XD40</accession>
<dbReference type="InterPro" id="IPR000195">
    <property type="entry name" value="Rab-GAP-TBC_dom"/>
</dbReference>
<dbReference type="Gene3D" id="1.10.472.80">
    <property type="entry name" value="Ypt/Rab-GAP domain of gyp1p, domain 3"/>
    <property type="match status" value="1"/>
</dbReference>
<feature type="region of interest" description="Disordered" evidence="2">
    <location>
        <begin position="206"/>
        <end position="285"/>
    </location>
</feature>
<keyword evidence="1" id="KW-0343">GTPase activation</keyword>
<feature type="compositionally biased region" description="Acidic residues" evidence="2">
    <location>
        <begin position="394"/>
        <end position="405"/>
    </location>
</feature>
<sequence length="658" mass="73708">MDSPASALPSMWQPGLQKSSCSSCSLSGSTETGPSNGCSHERAPLRLLCDNMKYQILSRAFYGWLAYCRHLSTVRTHLSALVNHDIVSPEVPCDASRGLTAEVWERFLHDSTIYEEKELLRLVYFGGVQHEIRKAVWPLLLGHYQFKMSEAERREVDSQTRAAYEQTMAEWLGCEAIVRQRERELHAAALAKCSSGASLDSHMERMMHRDSTLSSESSQSGSSGPQSLTRLHSDSSGSAQVFESVEELEEPEAEDKPEESKSTKLPNGTAPGIRGSPDSSHPSSQALLIPSAPLELGICVEDGEAGAYPCGQLRVEVAPGPLATESPLVDRKPAGGKGPLSHGPLDEELPAEGRLGQFILMGKKLPDSEGAPLSAGEGMDSWVDHSTERPNSLESEDDLSEEPEMESLYLPPPDSRPLAVTDLTLSEVSPVSSSGVTYSPELLDLYTINLHRIEKDVQRCDRNYWYFTPANLEKLRNVMCSYIWHHLDVGYVQGMCDLLAPLLVILDDGDCFTELMKRMNQNFPHGGAMDTHFANMRSLIQILDSELFELMHQNGDYTHFYFCYRWFLLDFKRELVYDDVFSVWETIWAAARISSGHFVLFIALALVEVYRDIILENNMDFTDIIKFFNEMAERHNTQEILKLARDLVCRVQTLIENQ</sequence>
<dbReference type="Gene3D" id="1.10.8.270">
    <property type="entry name" value="putative rabgap domain of human tbc1 domain family member 14 like domains"/>
    <property type="match status" value="1"/>
</dbReference>
<dbReference type="GO" id="GO:0005096">
    <property type="term" value="F:GTPase activator activity"/>
    <property type="evidence" value="ECO:0007669"/>
    <property type="project" value="UniProtKB-KW"/>
</dbReference>
<name>A0A9Q0XD40_9SAUR</name>
<dbReference type="EMBL" id="JAPFRF010000016">
    <property type="protein sequence ID" value="KAJ7309897.1"/>
    <property type="molecule type" value="Genomic_DNA"/>
</dbReference>
<evidence type="ECO:0000256" key="2">
    <source>
        <dbReference type="SAM" id="MobiDB-lite"/>
    </source>
</evidence>
<evidence type="ECO:0000313" key="5">
    <source>
        <dbReference type="Proteomes" id="UP001142489"/>
    </source>
</evidence>
<evidence type="ECO:0000256" key="1">
    <source>
        <dbReference type="ARBA" id="ARBA00022468"/>
    </source>
</evidence>
<feature type="compositionally biased region" description="Acidic residues" evidence="2">
    <location>
        <begin position="244"/>
        <end position="257"/>
    </location>
</feature>
<dbReference type="PANTHER" id="PTHR22957:SF187">
    <property type="entry name" value="SMALL G PROTEIN SIGNALING MODULATOR 1"/>
    <property type="match status" value="1"/>
</dbReference>
<evidence type="ECO:0000259" key="3">
    <source>
        <dbReference type="PROSITE" id="PS50086"/>
    </source>
</evidence>
<dbReference type="AlphaFoldDB" id="A0A9Q0XD40"/>
<protein>
    <recommendedName>
        <fullName evidence="3">Rab-GAP TBC domain-containing protein</fullName>
    </recommendedName>
</protein>
<dbReference type="Pfam" id="PF00566">
    <property type="entry name" value="RabGAP-TBC"/>
    <property type="match status" value="1"/>
</dbReference>
<feature type="domain" description="Rab-GAP TBC" evidence="3">
    <location>
        <begin position="127"/>
        <end position="591"/>
    </location>
</feature>
<dbReference type="OrthoDB" id="10264062at2759"/>
<dbReference type="Proteomes" id="UP001142489">
    <property type="component" value="Unassembled WGS sequence"/>
</dbReference>
<proteinExistence type="predicted"/>
<feature type="compositionally biased region" description="Low complexity" evidence="2">
    <location>
        <begin position="212"/>
        <end position="229"/>
    </location>
</feature>
<dbReference type="PANTHER" id="PTHR22957">
    <property type="entry name" value="TBC1 DOMAIN FAMILY MEMBER GTPASE-ACTIVATING PROTEIN"/>
    <property type="match status" value="1"/>
</dbReference>
<organism evidence="4 5">
    <name type="scientific">Phrynocephalus forsythii</name>
    <dbReference type="NCBI Taxonomy" id="171643"/>
    <lineage>
        <taxon>Eukaryota</taxon>
        <taxon>Metazoa</taxon>
        <taxon>Chordata</taxon>
        <taxon>Craniata</taxon>
        <taxon>Vertebrata</taxon>
        <taxon>Euteleostomi</taxon>
        <taxon>Lepidosauria</taxon>
        <taxon>Squamata</taxon>
        <taxon>Bifurcata</taxon>
        <taxon>Unidentata</taxon>
        <taxon>Episquamata</taxon>
        <taxon>Toxicofera</taxon>
        <taxon>Iguania</taxon>
        <taxon>Acrodonta</taxon>
        <taxon>Agamidae</taxon>
        <taxon>Agaminae</taxon>
        <taxon>Phrynocephalus</taxon>
    </lineage>
</organism>
<reference evidence="4" key="1">
    <citation type="journal article" date="2023" name="DNA Res.">
        <title>Chromosome-level genome assembly of Phrynocephalus forsythii using third-generation DNA sequencing and Hi-C analysis.</title>
        <authorList>
            <person name="Qi Y."/>
            <person name="Zhao W."/>
            <person name="Zhao Y."/>
            <person name="Niu C."/>
            <person name="Cao S."/>
            <person name="Zhang Y."/>
        </authorList>
    </citation>
    <scope>NUCLEOTIDE SEQUENCE</scope>
    <source>
        <tissue evidence="4">Muscle</tissue>
    </source>
</reference>
<keyword evidence="5" id="KW-1185">Reference proteome</keyword>
<dbReference type="PROSITE" id="PS50086">
    <property type="entry name" value="TBC_RABGAP"/>
    <property type="match status" value="1"/>
</dbReference>
<dbReference type="SUPFAM" id="SSF47923">
    <property type="entry name" value="Ypt/Rab-GAP domain of gyp1p"/>
    <property type="match status" value="2"/>
</dbReference>
<feature type="region of interest" description="Disordered" evidence="2">
    <location>
        <begin position="324"/>
        <end position="348"/>
    </location>
</feature>
<dbReference type="FunFam" id="1.10.8.270:FF:000064">
    <property type="entry name" value="Small G protein-signaling modulator 1b"/>
    <property type="match status" value="1"/>
</dbReference>
<dbReference type="FunFam" id="1.10.472.80:FF:000004">
    <property type="entry name" value="Small G protein signaling modulator 1"/>
    <property type="match status" value="1"/>
</dbReference>
<dbReference type="SMART" id="SM00164">
    <property type="entry name" value="TBC"/>
    <property type="match status" value="1"/>
</dbReference>
<feature type="region of interest" description="Disordered" evidence="2">
    <location>
        <begin position="366"/>
        <end position="413"/>
    </location>
</feature>
<gene>
    <name evidence="4" type="ORF">JRQ81_007974</name>
</gene>
<dbReference type="InterPro" id="IPR035969">
    <property type="entry name" value="Rab-GAP_TBC_sf"/>
</dbReference>
<comment type="caution">
    <text evidence="4">The sequence shown here is derived from an EMBL/GenBank/DDBJ whole genome shotgun (WGS) entry which is preliminary data.</text>
</comment>